<dbReference type="InterPro" id="IPR051320">
    <property type="entry name" value="Viral_Replic_Matur_Polypro"/>
</dbReference>
<dbReference type="PANTHER" id="PTHR33064">
    <property type="entry name" value="POL PROTEIN"/>
    <property type="match status" value="1"/>
</dbReference>
<evidence type="ECO:0000259" key="1">
    <source>
        <dbReference type="Pfam" id="PF17919"/>
    </source>
</evidence>
<feature type="domain" description="Reverse transcriptase/retrotransposon-derived protein RNase H-like" evidence="1">
    <location>
        <begin position="47"/>
        <end position="116"/>
    </location>
</feature>
<dbReference type="OrthoDB" id="8053885at2759"/>
<dbReference type="PANTHER" id="PTHR33064:SF37">
    <property type="entry name" value="RIBONUCLEASE H"/>
    <property type="match status" value="1"/>
</dbReference>
<protein>
    <submittedName>
        <fullName evidence="2">Retrovirus-related Pol polyprotein from transposon opus</fullName>
    </submittedName>
</protein>
<dbReference type="EMBL" id="BMAO01021102">
    <property type="protein sequence ID" value="GFQ71834.1"/>
    <property type="molecule type" value="Genomic_DNA"/>
</dbReference>
<dbReference type="Pfam" id="PF17919">
    <property type="entry name" value="RT_RNaseH_2"/>
    <property type="match status" value="1"/>
</dbReference>
<proteinExistence type="predicted"/>
<dbReference type="InterPro" id="IPR043128">
    <property type="entry name" value="Rev_trsase/Diguanyl_cyclase"/>
</dbReference>
<dbReference type="AlphaFoldDB" id="A0A8X6F7T6"/>
<evidence type="ECO:0000313" key="3">
    <source>
        <dbReference type="Proteomes" id="UP000887116"/>
    </source>
</evidence>
<evidence type="ECO:0000313" key="2">
    <source>
        <dbReference type="EMBL" id="GFQ71834.1"/>
    </source>
</evidence>
<dbReference type="Proteomes" id="UP000887116">
    <property type="component" value="Unassembled WGS sequence"/>
</dbReference>
<name>A0A8X6F7T6_TRICU</name>
<organism evidence="2 3">
    <name type="scientific">Trichonephila clavata</name>
    <name type="common">Joro spider</name>
    <name type="synonym">Nephila clavata</name>
    <dbReference type="NCBI Taxonomy" id="2740835"/>
    <lineage>
        <taxon>Eukaryota</taxon>
        <taxon>Metazoa</taxon>
        <taxon>Ecdysozoa</taxon>
        <taxon>Arthropoda</taxon>
        <taxon>Chelicerata</taxon>
        <taxon>Arachnida</taxon>
        <taxon>Araneae</taxon>
        <taxon>Araneomorphae</taxon>
        <taxon>Entelegynae</taxon>
        <taxon>Araneoidea</taxon>
        <taxon>Nephilidae</taxon>
        <taxon>Trichonephila</taxon>
    </lineage>
</organism>
<dbReference type="GO" id="GO:0071897">
    <property type="term" value="P:DNA biosynthetic process"/>
    <property type="evidence" value="ECO:0007669"/>
    <property type="project" value="UniProtKB-ARBA"/>
</dbReference>
<dbReference type="Gene3D" id="3.30.70.270">
    <property type="match status" value="1"/>
</dbReference>
<comment type="caution">
    <text evidence="2">The sequence shown here is derived from an EMBL/GenBank/DDBJ whole genome shotgun (WGS) entry which is preliminary data.</text>
</comment>
<dbReference type="InterPro" id="IPR043502">
    <property type="entry name" value="DNA/RNA_pol_sf"/>
</dbReference>
<reference evidence="2" key="1">
    <citation type="submission" date="2020-07" db="EMBL/GenBank/DDBJ databases">
        <title>Multicomponent nature underlies the extraordinary mechanical properties of spider dragline silk.</title>
        <authorList>
            <person name="Kono N."/>
            <person name="Nakamura H."/>
            <person name="Mori M."/>
            <person name="Yoshida Y."/>
            <person name="Ohtoshi R."/>
            <person name="Malay A.D."/>
            <person name="Moran D.A.P."/>
            <person name="Tomita M."/>
            <person name="Numata K."/>
            <person name="Arakawa K."/>
        </authorList>
    </citation>
    <scope>NUCLEOTIDE SEQUENCE</scope>
</reference>
<dbReference type="InterPro" id="IPR041577">
    <property type="entry name" value="RT_RNaseH_2"/>
</dbReference>
<sequence length="116" mass="12719">MHNFLAIINFYHCFIAEAAQKQALLYDSVKTNKKNDKTPIQCKLDAIAAFDICKNKGANAALLACPKDDAPFSLLTDASDIAIGVFLNQHADDGLQPLALFSHKSTPTEKNYGIYD</sequence>
<accession>A0A8X6F7T6</accession>
<gene>
    <name evidence="2" type="primary">pol_922</name>
    <name evidence="2" type="ORF">TNCT_713841</name>
</gene>
<keyword evidence="3" id="KW-1185">Reference proteome</keyword>
<dbReference type="SUPFAM" id="SSF56672">
    <property type="entry name" value="DNA/RNA polymerases"/>
    <property type="match status" value="1"/>
</dbReference>